<evidence type="ECO:0000256" key="10">
    <source>
        <dbReference type="RuleBase" id="RU362125"/>
    </source>
</evidence>
<evidence type="ECO:0000256" key="5">
    <source>
        <dbReference type="ARBA" id="ARBA00022630"/>
    </source>
</evidence>
<comment type="pathway">
    <text evidence="2">Amino-acid degradation; L-valine degradation.</text>
</comment>
<dbReference type="GO" id="GO:0033539">
    <property type="term" value="P:fatty acid beta-oxidation using acyl-CoA dehydrogenase"/>
    <property type="evidence" value="ECO:0007669"/>
    <property type="project" value="TreeGrafter"/>
</dbReference>
<evidence type="ECO:0000256" key="7">
    <source>
        <dbReference type="ARBA" id="ARBA00023002"/>
    </source>
</evidence>
<keyword evidence="4" id="KW-0101">Branched-chain amino acid catabolism</keyword>
<dbReference type="Gene3D" id="1.20.140.10">
    <property type="entry name" value="Butyryl-CoA Dehydrogenase, subunit A, domain 3"/>
    <property type="match status" value="1"/>
</dbReference>
<accession>A0A942T609</accession>
<dbReference type="FunFam" id="1.10.540.10:FF:000002">
    <property type="entry name" value="Acyl-CoA dehydrogenase FadE19"/>
    <property type="match status" value="1"/>
</dbReference>
<dbReference type="Gene3D" id="1.10.540.10">
    <property type="entry name" value="Acyl-CoA dehydrogenase/oxidase, N-terminal domain"/>
    <property type="match status" value="1"/>
</dbReference>
<keyword evidence="6 10" id="KW-0274">FAD</keyword>
<dbReference type="GO" id="GO:0050660">
    <property type="term" value="F:flavin adenine dinucleotide binding"/>
    <property type="evidence" value="ECO:0007669"/>
    <property type="project" value="InterPro"/>
</dbReference>
<dbReference type="RefSeq" id="WP_213145453.1">
    <property type="nucleotide sequence ID" value="NZ_JAGYPE020000002.1"/>
</dbReference>
<comment type="caution">
    <text evidence="14">The sequence shown here is derived from an EMBL/GenBank/DDBJ whole genome shotgun (WGS) entry which is preliminary data.</text>
</comment>
<dbReference type="SUPFAM" id="SSF56645">
    <property type="entry name" value="Acyl-CoA dehydrogenase NM domain-like"/>
    <property type="match status" value="1"/>
</dbReference>
<reference evidence="14" key="1">
    <citation type="submission" date="2021-05" db="EMBL/GenBank/DDBJ databases">
        <title>Novel Bacillus species.</title>
        <authorList>
            <person name="Liu G."/>
        </authorList>
    </citation>
    <scope>NUCLEOTIDE SEQUENCE</scope>
    <source>
        <strain evidence="14 16">FJAT-50051</strain>
    </source>
</reference>
<dbReference type="PROSITE" id="PS00072">
    <property type="entry name" value="ACYL_COA_DH_1"/>
    <property type="match status" value="1"/>
</dbReference>
<evidence type="ECO:0000256" key="4">
    <source>
        <dbReference type="ARBA" id="ARBA00022456"/>
    </source>
</evidence>
<proteinExistence type="inferred from homology"/>
<evidence type="ECO:0000256" key="2">
    <source>
        <dbReference type="ARBA" id="ARBA00005109"/>
    </source>
</evidence>
<dbReference type="EMBL" id="JAGYPE020000002">
    <property type="protein sequence ID" value="MCH6264363.1"/>
    <property type="molecule type" value="Genomic_DNA"/>
</dbReference>
<dbReference type="InterPro" id="IPR046373">
    <property type="entry name" value="Acyl-CoA_Oxase/DH_mid-dom_sf"/>
</dbReference>
<evidence type="ECO:0000313" key="16">
    <source>
        <dbReference type="Proteomes" id="UP000677265"/>
    </source>
</evidence>
<comment type="catalytic activity">
    <reaction evidence="8">
        <text>a 2,3-saturated acyl-CoA + A = a 2,3-dehydroacyl-CoA + AH2</text>
        <dbReference type="Rhea" id="RHEA:48608"/>
        <dbReference type="ChEBI" id="CHEBI:13193"/>
        <dbReference type="ChEBI" id="CHEBI:17499"/>
        <dbReference type="ChEBI" id="CHEBI:60015"/>
        <dbReference type="ChEBI" id="CHEBI:65111"/>
    </reaction>
</comment>
<evidence type="ECO:0000313" key="14">
    <source>
        <dbReference type="EMBL" id="MBS4185611.1"/>
    </source>
</evidence>
<evidence type="ECO:0000256" key="9">
    <source>
        <dbReference type="ARBA" id="ARBA00067585"/>
    </source>
</evidence>
<comment type="cofactor">
    <cofactor evidence="1 10">
        <name>FAD</name>
        <dbReference type="ChEBI" id="CHEBI:57692"/>
    </cofactor>
</comment>
<organism evidence="14">
    <name type="scientific">Neobacillus citreus</name>
    <dbReference type="NCBI Taxonomy" id="2833578"/>
    <lineage>
        <taxon>Bacteria</taxon>
        <taxon>Bacillati</taxon>
        <taxon>Bacillota</taxon>
        <taxon>Bacilli</taxon>
        <taxon>Bacillales</taxon>
        <taxon>Bacillaceae</taxon>
        <taxon>Neobacillus</taxon>
    </lineage>
</organism>
<evidence type="ECO:0000256" key="6">
    <source>
        <dbReference type="ARBA" id="ARBA00022827"/>
    </source>
</evidence>
<gene>
    <name evidence="15" type="ORF">KHB02_002310</name>
    <name evidence="14" type="ORF">KHB02_29940</name>
</gene>
<protein>
    <recommendedName>
        <fullName evidence="9">Acyl-CoA dehydrogenase</fullName>
    </recommendedName>
</protein>
<keyword evidence="5 10" id="KW-0285">Flavoprotein</keyword>
<dbReference type="Pfam" id="PF00441">
    <property type="entry name" value="Acyl-CoA_dh_1"/>
    <property type="match status" value="1"/>
</dbReference>
<evidence type="ECO:0000259" key="13">
    <source>
        <dbReference type="Pfam" id="PF02771"/>
    </source>
</evidence>
<dbReference type="Pfam" id="PF02770">
    <property type="entry name" value="Acyl-CoA_dh_M"/>
    <property type="match status" value="1"/>
</dbReference>
<name>A0A942T609_9BACI</name>
<dbReference type="AlphaFoldDB" id="A0A942T609"/>
<dbReference type="FunFam" id="1.20.140.10:FF:000001">
    <property type="entry name" value="Acyl-CoA dehydrogenase"/>
    <property type="match status" value="1"/>
</dbReference>
<evidence type="ECO:0000313" key="15">
    <source>
        <dbReference type="EMBL" id="MCH6264363.1"/>
    </source>
</evidence>
<dbReference type="GO" id="GO:0046359">
    <property type="term" value="P:butyrate catabolic process"/>
    <property type="evidence" value="ECO:0007669"/>
    <property type="project" value="TreeGrafter"/>
</dbReference>
<dbReference type="SUPFAM" id="SSF47203">
    <property type="entry name" value="Acyl-CoA dehydrogenase C-terminal domain-like"/>
    <property type="match status" value="1"/>
</dbReference>
<feature type="domain" description="Acyl-CoA oxidase/dehydrogenase middle" evidence="12">
    <location>
        <begin position="124"/>
        <end position="219"/>
    </location>
</feature>
<dbReference type="PANTHER" id="PTHR43884">
    <property type="entry name" value="ACYL-COA DEHYDROGENASE"/>
    <property type="match status" value="1"/>
</dbReference>
<evidence type="ECO:0000256" key="1">
    <source>
        <dbReference type="ARBA" id="ARBA00001974"/>
    </source>
</evidence>
<keyword evidence="16" id="KW-1185">Reference proteome</keyword>
<evidence type="ECO:0000259" key="11">
    <source>
        <dbReference type="Pfam" id="PF00441"/>
    </source>
</evidence>
<keyword evidence="7 10" id="KW-0560">Oxidoreductase</keyword>
<dbReference type="Proteomes" id="UP000677265">
    <property type="component" value="Unassembled WGS sequence"/>
</dbReference>
<evidence type="ECO:0000259" key="12">
    <source>
        <dbReference type="Pfam" id="PF02770"/>
    </source>
</evidence>
<dbReference type="Gene3D" id="2.40.110.10">
    <property type="entry name" value="Butyryl-CoA Dehydrogenase, subunit A, domain 2"/>
    <property type="match status" value="1"/>
</dbReference>
<dbReference type="InterPro" id="IPR006089">
    <property type="entry name" value="Acyl-CoA_DH_CS"/>
</dbReference>
<evidence type="ECO:0000256" key="3">
    <source>
        <dbReference type="ARBA" id="ARBA00009347"/>
    </source>
</evidence>
<dbReference type="InterPro" id="IPR009075">
    <property type="entry name" value="AcylCo_DH/oxidase_C"/>
</dbReference>
<dbReference type="PANTHER" id="PTHR43884:SF12">
    <property type="entry name" value="ISOVALERYL-COA DEHYDROGENASE, MITOCHONDRIAL-RELATED"/>
    <property type="match status" value="1"/>
</dbReference>
<dbReference type="InterPro" id="IPR013786">
    <property type="entry name" value="AcylCoA_DH/ox_N"/>
</dbReference>
<dbReference type="GO" id="GO:0009083">
    <property type="term" value="P:branched-chain amino acid catabolic process"/>
    <property type="evidence" value="ECO:0007669"/>
    <property type="project" value="UniProtKB-KW"/>
</dbReference>
<sequence length="395" mass="43744">MGHWIFTDEHDMFRKTVRSFVEKEITPNIEQWEKDGQTPRSLYKRMGELGFLGIKFPEEYGGSGLDVVMEAVFTEELAGCGAGGVGAAIGSHTTIAMTNIWRYGNHEQKLKYLVPGIKGEAISALAVTEPGGGSDVAAIKTTAKKDGDYYVLNGSKTFITNGVNADYVIVAAKTKEGPQHRNISLFIVETNSDGYSVGKSLKKLGWRSSDTGELFFDNVIVPKENLIGEENEGFVYIMKNFQYERLILALGCIGAAEKALELTVHYSKERIQFNKPLSEFQVLRHKMVDMAVDIEKARNLTYRALYLYSQGKNCVTEATMAKAVASEMVNRVCDQAVQIHGGNGYMMEYPIQRLWRDARIQTIGGGTTQIMNEILTKQLGILTPVEVPANKGPKS</sequence>
<dbReference type="EMBL" id="JAGYPE010000006">
    <property type="protein sequence ID" value="MBS4185611.1"/>
    <property type="molecule type" value="Genomic_DNA"/>
</dbReference>
<dbReference type="InterPro" id="IPR006091">
    <property type="entry name" value="Acyl-CoA_Oxase/DH_mid-dom"/>
</dbReference>
<feature type="domain" description="Acyl-CoA dehydrogenase/oxidase N-terminal" evidence="13">
    <location>
        <begin position="7"/>
        <end position="120"/>
    </location>
</feature>
<dbReference type="PIRSF" id="PIRSF016578">
    <property type="entry name" value="HsaA"/>
    <property type="match status" value="1"/>
</dbReference>
<comment type="similarity">
    <text evidence="3 10">Belongs to the acyl-CoA dehydrogenase family.</text>
</comment>
<feature type="domain" description="Acyl-CoA dehydrogenase/oxidase C-terminal" evidence="11">
    <location>
        <begin position="231"/>
        <end position="379"/>
    </location>
</feature>
<evidence type="ECO:0000256" key="8">
    <source>
        <dbReference type="ARBA" id="ARBA00052546"/>
    </source>
</evidence>
<dbReference type="GO" id="GO:0003995">
    <property type="term" value="F:acyl-CoA dehydrogenase activity"/>
    <property type="evidence" value="ECO:0007669"/>
    <property type="project" value="InterPro"/>
</dbReference>
<dbReference type="InterPro" id="IPR037069">
    <property type="entry name" value="AcylCoA_DH/ox_N_sf"/>
</dbReference>
<dbReference type="InterPro" id="IPR036250">
    <property type="entry name" value="AcylCo_DH-like_C"/>
</dbReference>
<dbReference type="PROSITE" id="PS00073">
    <property type="entry name" value="ACYL_COA_DH_2"/>
    <property type="match status" value="1"/>
</dbReference>
<dbReference type="InterPro" id="IPR009100">
    <property type="entry name" value="AcylCoA_DH/oxidase_NM_dom_sf"/>
</dbReference>
<dbReference type="Pfam" id="PF02771">
    <property type="entry name" value="Acyl-CoA_dh_N"/>
    <property type="match status" value="1"/>
</dbReference>
<dbReference type="FunFam" id="2.40.110.10:FF:000001">
    <property type="entry name" value="Acyl-CoA dehydrogenase, mitochondrial"/>
    <property type="match status" value="1"/>
</dbReference>